<reference evidence="1 2" key="1">
    <citation type="journal article" date="2018" name="Biotechnol. Adv.">
        <title>Improved genomic resources and new bioinformatic workflow for the carcinogenic parasite Clonorchis sinensis: Biotechnological implications.</title>
        <authorList>
            <person name="Wang D."/>
            <person name="Korhonen P.K."/>
            <person name="Gasser R.B."/>
            <person name="Young N.D."/>
        </authorList>
    </citation>
    <scope>NUCLEOTIDE SEQUENCE [LARGE SCALE GENOMIC DNA]</scope>
    <source>
        <strain evidence="1">Cs-k2</strain>
    </source>
</reference>
<accession>A0A419PBU0</accession>
<keyword evidence="2" id="KW-1185">Reference proteome</keyword>
<comment type="caution">
    <text evidence="1">The sequence shown here is derived from an EMBL/GenBank/DDBJ whole genome shotgun (WGS) entry which is preliminary data.</text>
</comment>
<name>A0A419PBU0_CLOSI</name>
<protein>
    <submittedName>
        <fullName evidence="1">Uncharacterized protein</fullName>
    </submittedName>
</protein>
<dbReference type="Proteomes" id="UP000286415">
    <property type="component" value="Unassembled WGS sequence"/>
</dbReference>
<dbReference type="EMBL" id="NIRI02000005">
    <property type="protein sequence ID" value="KAG5454630.1"/>
    <property type="molecule type" value="Genomic_DNA"/>
</dbReference>
<gene>
    <name evidence="1" type="ORF">CSKR_106023</name>
</gene>
<evidence type="ECO:0000313" key="2">
    <source>
        <dbReference type="Proteomes" id="UP000286415"/>
    </source>
</evidence>
<proteinExistence type="predicted"/>
<dbReference type="AlphaFoldDB" id="A0A419PBU0"/>
<dbReference type="OrthoDB" id="6229575at2759"/>
<dbReference type="InParanoid" id="A0A419PBU0"/>
<organism evidence="1 2">
    <name type="scientific">Clonorchis sinensis</name>
    <name type="common">Chinese liver fluke</name>
    <dbReference type="NCBI Taxonomy" id="79923"/>
    <lineage>
        <taxon>Eukaryota</taxon>
        <taxon>Metazoa</taxon>
        <taxon>Spiralia</taxon>
        <taxon>Lophotrochozoa</taxon>
        <taxon>Platyhelminthes</taxon>
        <taxon>Trematoda</taxon>
        <taxon>Digenea</taxon>
        <taxon>Opisthorchiida</taxon>
        <taxon>Opisthorchiata</taxon>
        <taxon>Opisthorchiidae</taxon>
        <taxon>Clonorchis</taxon>
    </lineage>
</organism>
<reference evidence="1 2" key="2">
    <citation type="journal article" date="2021" name="Genomics">
        <title>High-quality reference genome for Clonorchis sinensis.</title>
        <authorList>
            <person name="Young N.D."/>
            <person name="Stroehlein A.J."/>
            <person name="Kinkar L."/>
            <person name="Wang T."/>
            <person name="Sohn W.M."/>
            <person name="Chang B.C.H."/>
            <person name="Kaur P."/>
            <person name="Weisz D."/>
            <person name="Dudchenko O."/>
            <person name="Aiden E.L."/>
            <person name="Korhonen P.K."/>
            <person name="Gasser R.B."/>
        </authorList>
    </citation>
    <scope>NUCLEOTIDE SEQUENCE [LARGE SCALE GENOMIC DNA]</scope>
    <source>
        <strain evidence="1">Cs-k2</strain>
    </source>
</reference>
<evidence type="ECO:0000313" key="1">
    <source>
        <dbReference type="EMBL" id="KAG5454630.1"/>
    </source>
</evidence>
<sequence>MGDILVAFGVLRDSLLLLSSTVELPDVKMCSFVADVGRIQCIVNLVFYPIVPTVQATIHLMDVCFLELCMSVSFGETRETTASALMMPPRLVMKPQRTNQRPSTLPGLPKFSSIENQFGRTTLKEARHWENLAYQQASTREQLYFLNECLCKNMLPPSTNHRPTPDRP</sequence>